<dbReference type="InterPro" id="IPR019734">
    <property type="entry name" value="TPR_rpt"/>
</dbReference>
<dbReference type="EMBL" id="FRCY01000006">
    <property type="protein sequence ID" value="SHN07567.1"/>
    <property type="molecule type" value="Genomic_DNA"/>
</dbReference>
<dbReference type="Proteomes" id="UP000184513">
    <property type="component" value="Unassembled WGS sequence"/>
</dbReference>
<feature type="transmembrane region" description="Helical" evidence="2">
    <location>
        <begin position="86"/>
        <end position="105"/>
    </location>
</feature>
<evidence type="ECO:0000313" key="4">
    <source>
        <dbReference type="Proteomes" id="UP000184513"/>
    </source>
</evidence>
<reference evidence="3 4" key="1">
    <citation type="submission" date="2016-11" db="EMBL/GenBank/DDBJ databases">
        <authorList>
            <person name="Jaros S."/>
            <person name="Januszkiewicz K."/>
            <person name="Wedrychowicz H."/>
        </authorList>
    </citation>
    <scope>NUCLEOTIDE SEQUENCE [LARGE SCALE GENOMIC DNA]</scope>
    <source>
        <strain evidence="3 4">CGMCC 1.6102</strain>
    </source>
</reference>
<gene>
    <name evidence="3" type="ORF">SAMN04488057_10674</name>
</gene>
<organism evidence="3 4">
    <name type="scientific">Cyclobacterium lianum</name>
    <dbReference type="NCBI Taxonomy" id="388280"/>
    <lineage>
        <taxon>Bacteria</taxon>
        <taxon>Pseudomonadati</taxon>
        <taxon>Bacteroidota</taxon>
        <taxon>Cytophagia</taxon>
        <taxon>Cytophagales</taxon>
        <taxon>Cyclobacteriaceae</taxon>
        <taxon>Cyclobacterium</taxon>
    </lineage>
</organism>
<evidence type="ECO:0000256" key="1">
    <source>
        <dbReference type="PROSITE-ProRule" id="PRU00339"/>
    </source>
</evidence>
<keyword evidence="4" id="KW-1185">Reference proteome</keyword>
<dbReference type="Gene3D" id="1.25.40.10">
    <property type="entry name" value="Tetratricopeptide repeat domain"/>
    <property type="match status" value="1"/>
</dbReference>
<proteinExistence type="predicted"/>
<dbReference type="STRING" id="388280.SAMN04488057_10674"/>
<keyword evidence="2" id="KW-0472">Membrane</keyword>
<dbReference type="RefSeq" id="WP_073094734.1">
    <property type="nucleotide sequence ID" value="NZ_FRCY01000006.1"/>
</dbReference>
<keyword evidence="2" id="KW-1133">Transmembrane helix</keyword>
<evidence type="ECO:0000313" key="3">
    <source>
        <dbReference type="EMBL" id="SHN07567.1"/>
    </source>
</evidence>
<dbReference type="OrthoDB" id="825316at2"/>
<feature type="repeat" description="TPR" evidence="1">
    <location>
        <begin position="159"/>
        <end position="192"/>
    </location>
</feature>
<name>A0A1M7NU63_9BACT</name>
<keyword evidence="2" id="KW-0812">Transmembrane</keyword>
<dbReference type="AlphaFoldDB" id="A0A1M7NU63"/>
<dbReference type="PROSITE" id="PS50005">
    <property type="entry name" value="TPR"/>
    <property type="match status" value="1"/>
</dbReference>
<keyword evidence="1" id="KW-0802">TPR repeat</keyword>
<sequence length="254" mass="29331">MADQNTLELLEDYLHGRLGEKEKIQLETQLKSDGTLREQLETLRLTLSGIREIGLRQEIRAVHRDFMAKDASASVPEAQSVFRRSWFRWAASLLLILAFAGLGMLQLHSTKIANSHFLEYRLPVQRSEQMGDSAAERYYQAEDWEKLLEWVENPAVASQKAYFLAGLAAYKKGSYARAIEFFDRIRLMNETTDKTLFEQETDFYAALAYLQTGAHGRALELVAKMRDDPHHLYHDAFGKWDQAKIFLLKLKKSR</sequence>
<evidence type="ECO:0008006" key="5">
    <source>
        <dbReference type="Google" id="ProtNLM"/>
    </source>
</evidence>
<protein>
    <recommendedName>
        <fullName evidence="5">Tetratricopeptide repeat-containing protein</fullName>
    </recommendedName>
</protein>
<evidence type="ECO:0000256" key="2">
    <source>
        <dbReference type="SAM" id="Phobius"/>
    </source>
</evidence>
<dbReference type="SUPFAM" id="SSF48452">
    <property type="entry name" value="TPR-like"/>
    <property type="match status" value="1"/>
</dbReference>
<dbReference type="InterPro" id="IPR011990">
    <property type="entry name" value="TPR-like_helical_dom_sf"/>
</dbReference>
<accession>A0A1M7NU63</accession>